<dbReference type="Gene3D" id="3.40.50.620">
    <property type="entry name" value="HUPs"/>
    <property type="match status" value="1"/>
</dbReference>
<evidence type="ECO:0000256" key="10">
    <source>
        <dbReference type="ARBA" id="ARBA00023204"/>
    </source>
</evidence>
<dbReference type="InterPro" id="IPR014729">
    <property type="entry name" value="Rossmann-like_a/b/a_fold"/>
</dbReference>
<evidence type="ECO:0000259" key="14">
    <source>
        <dbReference type="PROSITE" id="PS51645"/>
    </source>
</evidence>
<dbReference type="PANTHER" id="PTHR10211:SF0">
    <property type="entry name" value="DEOXYRIBODIPYRIMIDINE PHOTO-LYASE"/>
    <property type="match status" value="1"/>
</dbReference>
<accession>A0A250JX47</accession>
<comment type="cofactor">
    <cofactor evidence="2">
        <name>FAD</name>
        <dbReference type="ChEBI" id="CHEBI:57692"/>
    </cofactor>
</comment>
<evidence type="ECO:0000256" key="2">
    <source>
        <dbReference type="ARBA" id="ARBA00001974"/>
    </source>
</evidence>
<dbReference type="PROSITE" id="PS51645">
    <property type="entry name" value="PHR_CRY_ALPHA_BETA"/>
    <property type="match status" value="1"/>
</dbReference>
<evidence type="ECO:0000256" key="13">
    <source>
        <dbReference type="ARBA" id="ARBA00033999"/>
    </source>
</evidence>
<keyword evidence="6" id="KW-0285">Flavoprotein</keyword>
<reference evidence="15 16" key="1">
    <citation type="submission" date="2017-06" db="EMBL/GenBank/DDBJ databases">
        <title>Sequencing and comparative analysis of myxobacterial genomes.</title>
        <authorList>
            <person name="Rupp O."/>
            <person name="Goesmann A."/>
            <person name="Sogaard-Andersen L."/>
        </authorList>
    </citation>
    <scope>NUCLEOTIDE SEQUENCE [LARGE SCALE GENOMIC DNA]</scope>
    <source>
        <strain evidence="15 16">DSM 14697</strain>
    </source>
</reference>
<evidence type="ECO:0000256" key="3">
    <source>
        <dbReference type="ARBA" id="ARBA00006409"/>
    </source>
</evidence>
<dbReference type="InterPro" id="IPR052219">
    <property type="entry name" value="Photolyase_Class-2"/>
</dbReference>
<dbReference type="GO" id="GO:0000719">
    <property type="term" value="P:photoreactive repair"/>
    <property type="evidence" value="ECO:0007669"/>
    <property type="project" value="TreeGrafter"/>
</dbReference>
<proteinExistence type="inferred from homology"/>
<sequence length="488" mass="54761">MPEGFSWSELGVDSARVQVVKDLPLPSGRRDFVLYWCMVNHRAEQNHALDAAIGLGNHLGLPVVVYQAIRPDYPYASDRLHAWALEGMMDMAAGCAARGLLYWLELPRTAKEHQPRLAWLGRRAAAVVSDLFPTFIIPGHLRGAARALDVPLFAVDASCVVPMQRIATRQVGAYTLRPKLKKLWPEYLERAVPHRAVKAAAAGRKLEPGFATADAREARESLATFDLDHGVAPIQERGGRKAGLQALRAFVQQRLEGYDTGRNDPGLQQSSGLSPYFHWGNLFPGEAARAAIQARGANDASVQGFIEELLVRRELGFNYCFHTPEKQQLSVSSLPAWARDTLTRHQQDAREHRYSLKQLETARTADGLWNAAQRELVERGRIHNYLRMLWGKKLLEWSPSPKVALQRIAFLNDKYAVDGRDPASVANFMWVLGLHDRPFQERKVLGKVRPMSSARTAAKYNLAPYLERWGRPEDPPVKLKRVRKTAGP</sequence>
<keyword evidence="16" id="KW-1185">Reference proteome</keyword>
<dbReference type="AlphaFoldDB" id="A0A250JX47"/>
<comment type="catalytic activity">
    <reaction evidence="13">
        <text>cyclobutadipyrimidine (in DNA) = 2 pyrimidine residues (in DNA).</text>
        <dbReference type="EC" id="4.1.99.3"/>
    </reaction>
</comment>
<name>A0A250JX47_9BACT</name>
<dbReference type="OrthoDB" id="9772484at2"/>
<evidence type="ECO:0000256" key="6">
    <source>
        <dbReference type="ARBA" id="ARBA00022630"/>
    </source>
</evidence>
<keyword evidence="10" id="KW-0234">DNA repair</keyword>
<dbReference type="SUPFAM" id="SSF48173">
    <property type="entry name" value="Cryptochrome/photolyase FAD-binding domain"/>
    <property type="match status" value="1"/>
</dbReference>
<keyword evidence="8" id="KW-0274">FAD</keyword>
<organism evidence="15 16">
    <name type="scientific">Corallococcus macrosporus DSM 14697</name>
    <dbReference type="NCBI Taxonomy" id="1189310"/>
    <lineage>
        <taxon>Bacteria</taxon>
        <taxon>Pseudomonadati</taxon>
        <taxon>Myxococcota</taxon>
        <taxon>Myxococcia</taxon>
        <taxon>Myxococcales</taxon>
        <taxon>Cystobacterineae</taxon>
        <taxon>Myxococcaceae</taxon>
        <taxon>Corallococcus</taxon>
    </lineage>
</organism>
<dbReference type="Gene3D" id="1.25.40.80">
    <property type="match status" value="1"/>
</dbReference>
<dbReference type="KEGG" id="mmas:MYMAC_004052"/>
<dbReference type="EMBL" id="CP022203">
    <property type="protein sequence ID" value="ATB48425.1"/>
    <property type="molecule type" value="Genomic_DNA"/>
</dbReference>
<evidence type="ECO:0000256" key="11">
    <source>
        <dbReference type="ARBA" id="ARBA00023239"/>
    </source>
</evidence>
<dbReference type="GO" id="GO:0003677">
    <property type="term" value="F:DNA binding"/>
    <property type="evidence" value="ECO:0007669"/>
    <property type="project" value="UniProtKB-KW"/>
</dbReference>
<evidence type="ECO:0000256" key="7">
    <source>
        <dbReference type="ARBA" id="ARBA00022763"/>
    </source>
</evidence>
<protein>
    <recommendedName>
        <fullName evidence="5">Deoxyribodipyrimidine photo-lyase</fullName>
        <ecNumber evidence="4">4.1.99.3</ecNumber>
    </recommendedName>
    <alternativeName>
        <fullName evidence="12">DNA photolyase</fullName>
    </alternativeName>
</protein>
<keyword evidence="11 15" id="KW-0456">Lyase</keyword>
<evidence type="ECO:0000256" key="1">
    <source>
        <dbReference type="ARBA" id="ARBA00001932"/>
    </source>
</evidence>
<dbReference type="RefSeq" id="WP_095959294.1">
    <property type="nucleotide sequence ID" value="NZ_CP022203.1"/>
</dbReference>
<dbReference type="SUPFAM" id="SSF52425">
    <property type="entry name" value="Cryptochrome/photolyase, N-terminal domain"/>
    <property type="match status" value="1"/>
</dbReference>
<dbReference type="EC" id="4.1.99.3" evidence="4"/>
<evidence type="ECO:0000256" key="12">
    <source>
        <dbReference type="ARBA" id="ARBA00031671"/>
    </source>
</evidence>
<dbReference type="Gene3D" id="1.10.579.10">
    <property type="entry name" value="DNA Cyclobutane Dipyrimidine Photolyase, subunit A, domain 3"/>
    <property type="match status" value="1"/>
</dbReference>
<keyword evidence="9" id="KW-0238">DNA-binding</keyword>
<dbReference type="GO" id="GO:0003904">
    <property type="term" value="F:deoxyribodipyrimidine photo-lyase activity"/>
    <property type="evidence" value="ECO:0007669"/>
    <property type="project" value="UniProtKB-EC"/>
</dbReference>
<evidence type="ECO:0000313" key="15">
    <source>
        <dbReference type="EMBL" id="ATB48425.1"/>
    </source>
</evidence>
<keyword evidence="7" id="KW-0227">DNA damage</keyword>
<evidence type="ECO:0000256" key="4">
    <source>
        <dbReference type="ARBA" id="ARBA00013149"/>
    </source>
</evidence>
<dbReference type="InterPro" id="IPR036155">
    <property type="entry name" value="Crypto/Photolyase_N_sf"/>
</dbReference>
<dbReference type="InterPro" id="IPR006050">
    <property type="entry name" value="DNA_photolyase_N"/>
</dbReference>
<dbReference type="FunFam" id="1.10.579.10:FF:000002">
    <property type="entry name" value="Deoxyribodipyrimidine photolyase"/>
    <property type="match status" value="1"/>
</dbReference>
<evidence type="ECO:0000256" key="9">
    <source>
        <dbReference type="ARBA" id="ARBA00023125"/>
    </source>
</evidence>
<comment type="cofactor">
    <cofactor evidence="1">
        <name>(6R)-5,10-methylene-5,6,7,8-tetrahydrofolate</name>
        <dbReference type="ChEBI" id="CHEBI:15636"/>
    </cofactor>
</comment>
<feature type="domain" description="Photolyase/cryptochrome alpha/beta" evidence="14">
    <location>
        <begin position="31"/>
        <end position="163"/>
    </location>
</feature>
<gene>
    <name evidence="15" type="ORF">MYMAC_004052</name>
</gene>
<dbReference type="Proteomes" id="UP000217343">
    <property type="component" value="Chromosome"/>
</dbReference>
<evidence type="ECO:0000256" key="8">
    <source>
        <dbReference type="ARBA" id="ARBA00022827"/>
    </source>
</evidence>
<dbReference type="InterPro" id="IPR036134">
    <property type="entry name" value="Crypto/Photolyase_FAD-like_sf"/>
</dbReference>
<evidence type="ECO:0000256" key="5">
    <source>
        <dbReference type="ARBA" id="ARBA00014046"/>
    </source>
</evidence>
<evidence type="ECO:0000313" key="16">
    <source>
        <dbReference type="Proteomes" id="UP000217343"/>
    </source>
</evidence>
<dbReference type="PANTHER" id="PTHR10211">
    <property type="entry name" value="DEOXYRIBODIPYRIMIDINE PHOTOLYASE"/>
    <property type="match status" value="1"/>
</dbReference>
<comment type="similarity">
    <text evidence="3">Belongs to the DNA photolyase class-2 family.</text>
</comment>